<reference evidence="2" key="1">
    <citation type="journal article" date="2019" name="Int. J. Syst. Evol. Microbiol.">
        <title>The Global Catalogue of Microorganisms (GCM) 10K type strain sequencing project: providing services to taxonomists for standard genome sequencing and annotation.</title>
        <authorList>
            <consortium name="The Broad Institute Genomics Platform"/>
            <consortium name="The Broad Institute Genome Sequencing Center for Infectious Disease"/>
            <person name="Wu L."/>
            <person name="Ma J."/>
        </authorList>
    </citation>
    <scope>NUCLEOTIDE SEQUENCE [LARGE SCALE GENOMIC DNA]</scope>
    <source>
        <strain evidence="2">CGMCC 4.7152</strain>
    </source>
</reference>
<gene>
    <name evidence="1" type="ORF">ACFPIJ_61110</name>
</gene>
<name>A0ABV9WM77_9ACTN</name>
<dbReference type="EMBL" id="JBHSIU010000130">
    <property type="protein sequence ID" value="MFC5008103.1"/>
    <property type="molecule type" value="Genomic_DNA"/>
</dbReference>
<dbReference type="Proteomes" id="UP001595912">
    <property type="component" value="Unassembled WGS sequence"/>
</dbReference>
<comment type="caution">
    <text evidence="1">The sequence shown here is derived from an EMBL/GenBank/DDBJ whole genome shotgun (WGS) entry which is preliminary data.</text>
</comment>
<evidence type="ECO:0000313" key="1">
    <source>
        <dbReference type="EMBL" id="MFC5008103.1"/>
    </source>
</evidence>
<proteinExistence type="predicted"/>
<organism evidence="1 2">
    <name type="scientific">Dactylosporangium cerinum</name>
    <dbReference type="NCBI Taxonomy" id="1434730"/>
    <lineage>
        <taxon>Bacteria</taxon>
        <taxon>Bacillati</taxon>
        <taxon>Actinomycetota</taxon>
        <taxon>Actinomycetes</taxon>
        <taxon>Micromonosporales</taxon>
        <taxon>Micromonosporaceae</taxon>
        <taxon>Dactylosporangium</taxon>
    </lineage>
</organism>
<protein>
    <submittedName>
        <fullName evidence="1">Uncharacterized protein</fullName>
    </submittedName>
</protein>
<evidence type="ECO:0000313" key="2">
    <source>
        <dbReference type="Proteomes" id="UP001595912"/>
    </source>
</evidence>
<keyword evidence="2" id="KW-1185">Reference proteome</keyword>
<sequence>MGTSYETILVAAGFAAVVEAVTAGGLPAVVIPIVEDRVAVLPHTDRYGVAEVRPIAVAVSERLRCPVLTSMVFDSDVITCWVYHDGRPTHRYVSDLAMIIEPFEDDDGVFRSQLDGRVIPDGEPLPSGPLGADPTAFTPFAVGAPDLDRIVAALLGSRDRDGHVWAEWQHQAIIESLGLPPAALAEGYGGFSPRQFPDAVDVPAR</sequence>
<dbReference type="RefSeq" id="WP_380128754.1">
    <property type="nucleotide sequence ID" value="NZ_JBHSIU010000130.1"/>
</dbReference>
<accession>A0ABV9WM77</accession>